<accession>A0A0B6YZX5</accession>
<name>A0A0B6YZX5_9EUPU</name>
<organism evidence="1">
    <name type="scientific">Arion vulgaris</name>
    <dbReference type="NCBI Taxonomy" id="1028688"/>
    <lineage>
        <taxon>Eukaryota</taxon>
        <taxon>Metazoa</taxon>
        <taxon>Spiralia</taxon>
        <taxon>Lophotrochozoa</taxon>
        <taxon>Mollusca</taxon>
        <taxon>Gastropoda</taxon>
        <taxon>Heterobranchia</taxon>
        <taxon>Euthyneura</taxon>
        <taxon>Panpulmonata</taxon>
        <taxon>Eupulmonata</taxon>
        <taxon>Stylommatophora</taxon>
        <taxon>Helicina</taxon>
        <taxon>Arionoidea</taxon>
        <taxon>Arionidae</taxon>
        <taxon>Arion</taxon>
    </lineage>
</organism>
<proteinExistence type="predicted"/>
<sequence length="68" mass="7615">MSPYVLMYLFRHSALNLSTNELLLSPISILDLHPPCAAIHCRRSCLASYCQEFSNALQVEAQTLQSCT</sequence>
<protein>
    <submittedName>
        <fullName evidence="1">Uncharacterized protein</fullName>
    </submittedName>
</protein>
<evidence type="ECO:0000313" key="1">
    <source>
        <dbReference type="EMBL" id="CEK61682.1"/>
    </source>
</evidence>
<feature type="non-terminal residue" evidence="1">
    <location>
        <position position="68"/>
    </location>
</feature>
<dbReference type="AlphaFoldDB" id="A0A0B6YZX5"/>
<reference evidence="1" key="1">
    <citation type="submission" date="2014-12" db="EMBL/GenBank/DDBJ databases">
        <title>Insight into the proteome of Arion vulgaris.</title>
        <authorList>
            <person name="Aradska J."/>
            <person name="Bulat T."/>
            <person name="Smidak R."/>
            <person name="Sarate P."/>
            <person name="Gangsoo J."/>
            <person name="Sialana F."/>
            <person name="Bilban M."/>
            <person name="Lubec G."/>
        </authorList>
    </citation>
    <scope>NUCLEOTIDE SEQUENCE</scope>
    <source>
        <tissue evidence="1">Skin</tissue>
    </source>
</reference>
<dbReference type="EMBL" id="HACG01014817">
    <property type="protein sequence ID" value="CEK61682.1"/>
    <property type="molecule type" value="Transcribed_RNA"/>
</dbReference>
<gene>
    <name evidence="1" type="primary">ORF42933</name>
</gene>